<keyword evidence="2" id="KW-0810">Translation regulation</keyword>
<evidence type="ECO:0000256" key="3">
    <source>
        <dbReference type="ARBA" id="ARBA00022884"/>
    </source>
</evidence>
<accession>A0AAD8NKU4</accession>
<evidence type="ECO:0000313" key="7">
    <source>
        <dbReference type="EMBL" id="KAK1412006.1"/>
    </source>
</evidence>
<dbReference type="GO" id="GO:0006417">
    <property type="term" value="P:regulation of translation"/>
    <property type="evidence" value="ECO:0007669"/>
    <property type="project" value="UniProtKB-KW"/>
</dbReference>
<dbReference type="InterPro" id="IPR016024">
    <property type="entry name" value="ARM-type_fold"/>
</dbReference>
<dbReference type="SUPFAM" id="SSF48371">
    <property type="entry name" value="ARM repeat"/>
    <property type="match status" value="1"/>
</dbReference>
<dbReference type="SMART" id="SM00025">
    <property type="entry name" value="Pumilio"/>
    <property type="match status" value="8"/>
</dbReference>
<feature type="repeat" description="Pumilio" evidence="5">
    <location>
        <begin position="288"/>
        <end position="323"/>
    </location>
</feature>
<sequence>MDDEVSGKEVEIAELEEPFYTSCKMPERVHELEYDEFDKLLGEIPRATVTANTEEFGVFNSSKNLKNGTFLDTLSDEKVPMKRVHFVESNLLNDQSFASVFQDLSIKDRPIMLSPTPSLVNSSTPFNGVDFNGQQLVAIPMIPNQQQLFFHPAQPKPEPQINWRSLENEHDYHHPLHMHQFCKSPHLENQQAAPPSLTRFLTHGSNQKVPERILTRTRGLTRDPIGSLKFGSFERKDPVSSVVKQQSHKSDDFGDKIYCMAKDQQGCRSLQKKFSEGTREDLENIFREVIVHIIELMTDPFGNYLVQKLLEVCDKHQHMQILRVITRKPGELVRISCDMHGTRAVQKVVETLKTREQCSMVVSALKPGIIGLMKNMNGNHVAQRFLQYLKPEFNEFLFEAATVKCMELATDRHGCCVLQKCLSHSDGEPRRRLVREITSNALVLSQDPYGNYVVQYVFELQVPWATSAILDQLEGNYGDLAMQKYSSNVVEKCLKYARDECRVCIVNELMSNPRLDQIMQDPYGNYVIQAALRSSKGALREALVEAIKPHVPTLRTSPYGKKVLSSNGLKK</sequence>
<comment type="function">
    <text evidence="4">Sequence-specific RNA-binding protein that regulates translation and mRNA stability by binding the 3'-UTR of target mRNAs.</text>
</comment>
<name>A0AAD8NKU4_TARER</name>
<dbReference type="EMBL" id="JAUHHV010000009">
    <property type="protein sequence ID" value="KAK1412006.1"/>
    <property type="molecule type" value="Genomic_DNA"/>
</dbReference>
<dbReference type="InterPro" id="IPR011989">
    <property type="entry name" value="ARM-like"/>
</dbReference>
<keyword evidence="3" id="KW-0694">RNA-binding</keyword>
<evidence type="ECO:0000256" key="5">
    <source>
        <dbReference type="PROSITE-ProRule" id="PRU00317"/>
    </source>
</evidence>
<dbReference type="Pfam" id="PF00806">
    <property type="entry name" value="PUF"/>
    <property type="match status" value="8"/>
</dbReference>
<reference evidence="7" key="1">
    <citation type="journal article" date="2023" name="bioRxiv">
        <title>Improved chromosome-level genome assembly for marigold (Tagetes erecta).</title>
        <authorList>
            <person name="Jiang F."/>
            <person name="Yuan L."/>
            <person name="Wang S."/>
            <person name="Wang H."/>
            <person name="Xu D."/>
            <person name="Wang A."/>
            <person name="Fan W."/>
        </authorList>
    </citation>
    <scope>NUCLEOTIDE SEQUENCE</scope>
    <source>
        <strain evidence="7">WSJ</strain>
        <tissue evidence="7">Leaf</tissue>
    </source>
</reference>
<evidence type="ECO:0000313" key="8">
    <source>
        <dbReference type="Proteomes" id="UP001229421"/>
    </source>
</evidence>
<dbReference type="PROSITE" id="PS50302">
    <property type="entry name" value="PUM"/>
    <property type="match status" value="6"/>
</dbReference>
<keyword evidence="8" id="KW-1185">Reference proteome</keyword>
<proteinExistence type="predicted"/>
<dbReference type="InterPro" id="IPR001313">
    <property type="entry name" value="Pumilio_RNA-bd_rpt"/>
</dbReference>
<dbReference type="GO" id="GO:0005737">
    <property type="term" value="C:cytoplasm"/>
    <property type="evidence" value="ECO:0007669"/>
    <property type="project" value="TreeGrafter"/>
</dbReference>
<evidence type="ECO:0000256" key="1">
    <source>
        <dbReference type="ARBA" id="ARBA00022737"/>
    </source>
</evidence>
<feature type="domain" description="PUM-HD" evidence="6">
    <location>
        <begin position="231"/>
        <end position="571"/>
    </location>
</feature>
<gene>
    <name evidence="7" type="ORF">QVD17_32924</name>
</gene>
<evidence type="ECO:0000256" key="2">
    <source>
        <dbReference type="ARBA" id="ARBA00022845"/>
    </source>
</evidence>
<dbReference type="InterPro" id="IPR033712">
    <property type="entry name" value="Pumilio_RNA-bd"/>
</dbReference>
<organism evidence="7 8">
    <name type="scientific">Tagetes erecta</name>
    <name type="common">African marigold</name>
    <dbReference type="NCBI Taxonomy" id="13708"/>
    <lineage>
        <taxon>Eukaryota</taxon>
        <taxon>Viridiplantae</taxon>
        <taxon>Streptophyta</taxon>
        <taxon>Embryophyta</taxon>
        <taxon>Tracheophyta</taxon>
        <taxon>Spermatophyta</taxon>
        <taxon>Magnoliopsida</taxon>
        <taxon>eudicotyledons</taxon>
        <taxon>Gunneridae</taxon>
        <taxon>Pentapetalae</taxon>
        <taxon>asterids</taxon>
        <taxon>campanulids</taxon>
        <taxon>Asterales</taxon>
        <taxon>Asteraceae</taxon>
        <taxon>Asteroideae</taxon>
        <taxon>Heliantheae alliance</taxon>
        <taxon>Tageteae</taxon>
        <taxon>Tagetes</taxon>
    </lineage>
</organism>
<evidence type="ECO:0000256" key="4">
    <source>
        <dbReference type="ARBA" id="ARBA00058490"/>
    </source>
</evidence>
<dbReference type="PROSITE" id="PS50303">
    <property type="entry name" value="PUM_HD"/>
    <property type="match status" value="1"/>
</dbReference>
<feature type="repeat" description="Pumilio" evidence="5">
    <location>
        <begin position="399"/>
        <end position="435"/>
    </location>
</feature>
<keyword evidence="1" id="KW-0677">Repeat</keyword>
<feature type="repeat" description="Pumilio" evidence="5">
    <location>
        <begin position="508"/>
        <end position="545"/>
    </location>
</feature>
<protein>
    <recommendedName>
        <fullName evidence="6">PUM-HD domain-containing protein</fullName>
    </recommendedName>
</protein>
<dbReference type="Gene3D" id="1.25.10.10">
    <property type="entry name" value="Leucine-rich Repeat Variant"/>
    <property type="match status" value="1"/>
</dbReference>
<dbReference type="GO" id="GO:0003729">
    <property type="term" value="F:mRNA binding"/>
    <property type="evidence" value="ECO:0007669"/>
    <property type="project" value="TreeGrafter"/>
</dbReference>
<dbReference type="PANTHER" id="PTHR12537">
    <property type="entry name" value="RNA BINDING PROTEIN PUMILIO-RELATED"/>
    <property type="match status" value="1"/>
</dbReference>
<evidence type="ECO:0000259" key="6">
    <source>
        <dbReference type="PROSITE" id="PS50303"/>
    </source>
</evidence>
<dbReference type="Proteomes" id="UP001229421">
    <property type="component" value="Unassembled WGS sequence"/>
</dbReference>
<dbReference type="InterPro" id="IPR033133">
    <property type="entry name" value="PUM-HD"/>
</dbReference>
<feature type="repeat" description="Pumilio" evidence="5">
    <location>
        <begin position="436"/>
        <end position="471"/>
    </location>
</feature>
<dbReference type="CDD" id="cd07920">
    <property type="entry name" value="Pumilio"/>
    <property type="match status" value="1"/>
</dbReference>
<dbReference type="PANTHER" id="PTHR12537:SF147">
    <property type="entry name" value="PUMILIO HOMOLOG 12"/>
    <property type="match status" value="1"/>
</dbReference>
<dbReference type="FunFam" id="1.25.10.10:FF:000237">
    <property type="entry name" value="Pumilio homolog 9"/>
    <property type="match status" value="1"/>
</dbReference>
<dbReference type="AlphaFoldDB" id="A0AAD8NKU4"/>
<feature type="repeat" description="Pumilio" evidence="5">
    <location>
        <begin position="472"/>
        <end position="507"/>
    </location>
</feature>
<comment type="caution">
    <text evidence="7">The sequence shown here is derived from an EMBL/GenBank/DDBJ whole genome shotgun (WGS) entry which is preliminary data.</text>
</comment>
<feature type="repeat" description="Pumilio" evidence="5">
    <location>
        <begin position="324"/>
        <end position="363"/>
    </location>
</feature>